<reference evidence="1" key="1">
    <citation type="submission" date="2022-10" db="EMBL/GenBank/DDBJ databases">
        <authorList>
            <person name="Aires J."/>
            <person name="Mesa V."/>
        </authorList>
    </citation>
    <scope>NUCLEOTIDE SEQUENCE</scope>
    <source>
        <strain evidence="1">Clostridium neonatale JD116</strain>
    </source>
</reference>
<evidence type="ECO:0000313" key="1">
    <source>
        <dbReference type="EMBL" id="CAI3545892.1"/>
    </source>
</evidence>
<comment type="caution">
    <text evidence="1">The sequence shown here is derived from an EMBL/GenBank/DDBJ whole genome shotgun (WGS) entry which is preliminary data.</text>
</comment>
<name>A0AAD1YBB9_9CLOT</name>
<gene>
    <name evidence="1" type="ORF">CNEO2_150052</name>
</gene>
<dbReference type="EMBL" id="CAMTCP010000066">
    <property type="protein sequence ID" value="CAI3545892.1"/>
    <property type="molecule type" value="Genomic_DNA"/>
</dbReference>
<organism evidence="1 2">
    <name type="scientific">Clostridium neonatale</name>
    <dbReference type="NCBI Taxonomy" id="137838"/>
    <lineage>
        <taxon>Bacteria</taxon>
        <taxon>Bacillati</taxon>
        <taxon>Bacillota</taxon>
        <taxon>Clostridia</taxon>
        <taxon>Eubacteriales</taxon>
        <taxon>Clostridiaceae</taxon>
        <taxon>Clostridium</taxon>
    </lineage>
</organism>
<evidence type="ECO:0000313" key="2">
    <source>
        <dbReference type="Proteomes" id="UP001189143"/>
    </source>
</evidence>
<dbReference type="AlphaFoldDB" id="A0AAD1YBB9"/>
<dbReference type="Proteomes" id="UP001189143">
    <property type="component" value="Unassembled WGS sequence"/>
</dbReference>
<sequence length="53" mass="6307">MELYYIFESSYCEFQPCQKSYNLITNISNNISAISATLKKKFELDHERYGVLY</sequence>
<protein>
    <submittedName>
        <fullName evidence="1">Uncharacterized protein</fullName>
    </submittedName>
</protein>
<accession>A0AAD1YBB9</accession>
<proteinExistence type="predicted"/>